<feature type="compositionally biased region" description="Basic and acidic residues" evidence="1">
    <location>
        <begin position="10"/>
        <end position="23"/>
    </location>
</feature>
<accession>W9XDX5</accession>
<dbReference type="eggNOG" id="ENOG502SZN2">
    <property type="taxonomic scope" value="Eukaryota"/>
</dbReference>
<dbReference type="GeneID" id="19184779"/>
<reference evidence="2 3" key="1">
    <citation type="submission" date="2013-03" db="EMBL/GenBank/DDBJ databases">
        <title>The Genome Sequence of Cladophialophora psammophila CBS 110553.</title>
        <authorList>
            <consortium name="The Broad Institute Genomics Platform"/>
            <person name="Cuomo C."/>
            <person name="de Hoog S."/>
            <person name="Gorbushina A."/>
            <person name="Walker B."/>
            <person name="Young S.K."/>
            <person name="Zeng Q."/>
            <person name="Gargeya S."/>
            <person name="Fitzgerald M."/>
            <person name="Haas B."/>
            <person name="Abouelleil A."/>
            <person name="Allen A.W."/>
            <person name="Alvarado L."/>
            <person name="Arachchi H.M."/>
            <person name="Berlin A.M."/>
            <person name="Chapman S.B."/>
            <person name="Gainer-Dewar J."/>
            <person name="Goldberg J."/>
            <person name="Griggs A."/>
            <person name="Gujja S."/>
            <person name="Hansen M."/>
            <person name="Howarth C."/>
            <person name="Imamovic A."/>
            <person name="Ireland A."/>
            <person name="Larimer J."/>
            <person name="McCowan C."/>
            <person name="Murphy C."/>
            <person name="Pearson M."/>
            <person name="Poon T.W."/>
            <person name="Priest M."/>
            <person name="Roberts A."/>
            <person name="Saif S."/>
            <person name="Shea T."/>
            <person name="Sisk P."/>
            <person name="Sykes S."/>
            <person name="Wortman J."/>
            <person name="Nusbaum C."/>
            <person name="Birren B."/>
        </authorList>
    </citation>
    <scope>NUCLEOTIDE SEQUENCE [LARGE SCALE GENOMIC DNA]</scope>
    <source>
        <strain evidence="2 3">CBS 110553</strain>
    </source>
</reference>
<comment type="caution">
    <text evidence="2">The sequence shown here is derived from an EMBL/GenBank/DDBJ whole genome shotgun (WGS) entry which is preliminary data.</text>
</comment>
<organism evidence="2 3">
    <name type="scientific">Cladophialophora psammophila CBS 110553</name>
    <dbReference type="NCBI Taxonomy" id="1182543"/>
    <lineage>
        <taxon>Eukaryota</taxon>
        <taxon>Fungi</taxon>
        <taxon>Dikarya</taxon>
        <taxon>Ascomycota</taxon>
        <taxon>Pezizomycotina</taxon>
        <taxon>Eurotiomycetes</taxon>
        <taxon>Chaetothyriomycetidae</taxon>
        <taxon>Chaetothyriales</taxon>
        <taxon>Herpotrichiellaceae</taxon>
        <taxon>Cladophialophora</taxon>
    </lineage>
</organism>
<evidence type="ECO:0000313" key="2">
    <source>
        <dbReference type="EMBL" id="EXJ75535.1"/>
    </source>
</evidence>
<protein>
    <submittedName>
        <fullName evidence="2">Uncharacterized protein</fullName>
    </submittedName>
</protein>
<dbReference type="Proteomes" id="UP000019471">
    <property type="component" value="Unassembled WGS sequence"/>
</dbReference>
<evidence type="ECO:0000313" key="3">
    <source>
        <dbReference type="Proteomes" id="UP000019471"/>
    </source>
</evidence>
<keyword evidence="3" id="KW-1185">Reference proteome</keyword>
<feature type="compositionally biased region" description="Basic and acidic residues" evidence="1">
    <location>
        <begin position="59"/>
        <end position="74"/>
    </location>
</feature>
<proteinExistence type="predicted"/>
<sequence length="74" mass="8261">MPVMPGEENTDSHVFDKVAKESSDSNASDHPLHQEHQKAQAHHHHSKGPQISENIPAETKSKDELKAQAKEMNK</sequence>
<dbReference type="RefSeq" id="XP_007738852.1">
    <property type="nucleotide sequence ID" value="XM_007740662.1"/>
</dbReference>
<gene>
    <name evidence="2" type="ORF">A1O5_00041</name>
</gene>
<name>W9XDX5_9EURO</name>
<dbReference type="EMBL" id="AMGX01000001">
    <property type="protein sequence ID" value="EXJ75535.1"/>
    <property type="molecule type" value="Genomic_DNA"/>
</dbReference>
<dbReference type="HOGENOM" id="CLU_193958_0_0_1"/>
<dbReference type="OrthoDB" id="2532734at2759"/>
<dbReference type="AlphaFoldDB" id="W9XDX5"/>
<evidence type="ECO:0000256" key="1">
    <source>
        <dbReference type="SAM" id="MobiDB-lite"/>
    </source>
</evidence>
<feature type="region of interest" description="Disordered" evidence="1">
    <location>
        <begin position="1"/>
        <end position="74"/>
    </location>
</feature>